<name>A0A1H7JGQ9_9GAMM</name>
<proteinExistence type="predicted"/>
<evidence type="ECO:0000313" key="3">
    <source>
        <dbReference type="Proteomes" id="UP000199256"/>
    </source>
</evidence>
<keyword evidence="1" id="KW-0472">Membrane</keyword>
<feature type="transmembrane region" description="Helical" evidence="1">
    <location>
        <begin position="14"/>
        <end position="31"/>
    </location>
</feature>
<keyword evidence="3" id="KW-1185">Reference proteome</keyword>
<dbReference type="OrthoDB" id="5471167at2"/>
<dbReference type="EMBL" id="FOAA01000004">
    <property type="protein sequence ID" value="SEK73180.1"/>
    <property type="molecule type" value="Genomic_DNA"/>
</dbReference>
<dbReference type="AlphaFoldDB" id="A0A1H7JGQ9"/>
<protein>
    <submittedName>
        <fullName evidence="2">Uncharacterized protein</fullName>
    </submittedName>
</protein>
<reference evidence="3" key="1">
    <citation type="submission" date="2016-10" db="EMBL/GenBank/DDBJ databases">
        <authorList>
            <person name="Varghese N."/>
            <person name="Submissions S."/>
        </authorList>
    </citation>
    <scope>NUCLEOTIDE SEQUENCE [LARGE SCALE GENOMIC DNA]</scope>
    <source>
        <strain evidence="3">DSM 241</strain>
    </source>
</reference>
<gene>
    <name evidence="2" type="ORF">SAMN05444515_104168</name>
</gene>
<evidence type="ECO:0000256" key="1">
    <source>
        <dbReference type="SAM" id="Phobius"/>
    </source>
</evidence>
<accession>A0A1H7JGQ9</accession>
<dbReference type="STRING" id="1396821.SAMN05444515_104168"/>
<sequence>MSEKSRFLPHAERLMWFGFMLFLLITAMIYIHRGMGLERDLQQAHQETLALQMRLNALTAGQVEQPAAVGLTEAQTRRLRRQGLNQPREDLLNDLIQRPELIDHEPVLGGTLFFIPDESHILNDQWVLATFEDGHVRGQMLLEYQVAFGTIDWRVLVSDLER</sequence>
<keyword evidence="1" id="KW-1133">Transmembrane helix</keyword>
<organism evidence="2 3">
    <name type="scientific">Ectothiorhodospira marina</name>
    <dbReference type="NCBI Taxonomy" id="1396821"/>
    <lineage>
        <taxon>Bacteria</taxon>
        <taxon>Pseudomonadati</taxon>
        <taxon>Pseudomonadota</taxon>
        <taxon>Gammaproteobacteria</taxon>
        <taxon>Chromatiales</taxon>
        <taxon>Ectothiorhodospiraceae</taxon>
        <taxon>Ectothiorhodospira</taxon>
    </lineage>
</organism>
<evidence type="ECO:0000313" key="2">
    <source>
        <dbReference type="EMBL" id="SEK73180.1"/>
    </source>
</evidence>
<keyword evidence="1" id="KW-0812">Transmembrane</keyword>
<dbReference type="Proteomes" id="UP000199256">
    <property type="component" value="Unassembled WGS sequence"/>
</dbReference>
<dbReference type="RefSeq" id="WP_090251999.1">
    <property type="nucleotide sequence ID" value="NZ_FOAA01000004.1"/>
</dbReference>